<dbReference type="EMBL" id="CAAALY010028619">
    <property type="protein sequence ID" value="VEL16482.1"/>
    <property type="molecule type" value="Genomic_DNA"/>
</dbReference>
<evidence type="ECO:0000313" key="2">
    <source>
        <dbReference type="Proteomes" id="UP000784294"/>
    </source>
</evidence>
<evidence type="ECO:0000313" key="1">
    <source>
        <dbReference type="EMBL" id="VEL16482.1"/>
    </source>
</evidence>
<dbReference type="Proteomes" id="UP000784294">
    <property type="component" value="Unassembled WGS sequence"/>
</dbReference>
<reference evidence="1" key="1">
    <citation type="submission" date="2018-11" db="EMBL/GenBank/DDBJ databases">
        <authorList>
            <consortium name="Pathogen Informatics"/>
        </authorList>
    </citation>
    <scope>NUCLEOTIDE SEQUENCE</scope>
</reference>
<protein>
    <submittedName>
        <fullName evidence="1">Uncharacterized protein</fullName>
    </submittedName>
</protein>
<organism evidence="1 2">
    <name type="scientific">Protopolystoma xenopodis</name>
    <dbReference type="NCBI Taxonomy" id="117903"/>
    <lineage>
        <taxon>Eukaryota</taxon>
        <taxon>Metazoa</taxon>
        <taxon>Spiralia</taxon>
        <taxon>Lophotrochozoa</taxon>
        <taxon>Platyhelminthes</taxon>
        <taxon>Monogenea</taxon>
        <taxon>Polyopisthocotylea</taxon>
        <taxon>Polystomatidea</taxon>
        <taxon>Polystomatidae</taxon>
        <taxon>Protopolystoma</taxon>
    </lineage>
</organism>
<dbReference type="AlphaFoldDB" id="A0A3S5BSL9"/>
<gene>
    <name evidence="1" type="ORF">PXEA_LOCUS9922</name>
</gene>
<proteinExistence type="predicted"/>
<sequence>MSLLYFAKYALFLWYRRFRTIQQCSLRSNRPSVPGGTTSLVLSRQLSLRNGRMSPSSEDIRNGTNESSARFYKKLGMISRGQRQPERLIKAKRLRYNENRPSSSGGLYSNVIFVYKG</sequence>
<comment type="caution">
    <text evidence="1">The sequence shown here is derived from an EMBL/GenBank/DDBJ whole genome shotgun (WGS) entry which is preliminary data.</text>
</comment>
<name>A0A3S5BSL9_9PLAT</name>
<keyword evidence="2" id="KW-1185">Reference proteome</keyword>
<accession>A0A3S5BSL9</accession>